<dbReference type="GeneID" id="89478767"/>
<sequence length="218" mass="24666">MDLFGEIRHLKLNGGTVVYDPRPSLGLSPDLLMKRLSSELVWEQHKVRIHDTVIDQPRLSGWHGDIVHTYTTLAHNLHPEPWSPVLKQLRQRVSELAKAPFNSMLANLYRNGADSIGWHSDNEEGLGTEPTIALISLGAERKFSLRRWDDHRSRCDIILEHGSLLIMSGMTQRYWQHAVPRTSAVTGARISLTFRQIDPVSGRSLKSVTHKEQSGTDP</sequence>
<dbReference type="RefSeq" id="WP_052051561.1">
    <property type="nucleotide sequence ID" value="NZ_CP022699.1"/>
</dbReference>
<dbReference type="SUPFAM" id="SSF51197">
    <property type="entry name" value="Clavaminate synthase-like"/>
    <property type="match status" value="1"/>
</dbReference>
<evidence type="ECO:0000259" key="1">
    <source>
        <dbReference type="PROSITE" id="PS51471"/>
    </source>
</evidence>
<dbReference type="PANTHER" id="PTHR31212:SF4">
    <property type="entry name" value="ALPHA-KETOGLUTARATE-DEPENDENT DIOXYGENASE ALKB HOMOLOG 3"/>
    <property type="match status" value="1"/>
</dbReference>
<dbReference type="Gene3D" id="2.60.120.590">
    <property type="entry name" value="Alpha-ketoglutarate-dependent dioxygenase AlkB-like"/>
    <property type="match status" value="1"/>
</dbReference>
<feature type="domain" description="Fe2OG dioxygenase" evidence="1">
    <location>
        <begin position="100"/>
        <end position="198"/>
    </location>
</feature>
<gene>
    <name evidence="2" type="ORF">CIW82_15390</name>
</gene>
<name>A0A291PKD4_9PROT</name>
<keyword evidence="2" id="KW-0560">Oxidoreductase</keyword>
<dbReference type="AlphaFoldDB" id="A0A291PKD4"/>
<accession>A0A291PKD4</accession>
<dbReference type="PANTHER" id="PTHR31212">
    <property type="entry name" value="ALPHA-KETOGLUTARATE-DEPENDENT DIOXYGENASE ALKB HOMOLOG 3"/>
    <property type="match status" value="1"/>
</dbReference>
<dbReference type="Pfam" id="PF13532">
    <property type="entry name" value="2OG-FeII_Oxy_2"/>
    <property type="match status" value="1"/>
</dbReference>
<evidence type="ECO:0000313" key="3">
    <source>
        <dbReference type="Proteomes" id="UP000220394"/>
    </source>
</evidence>
<dbReference type="Proteomes" id="UP000220394">
    <property type="component" value="Chromosome"/>
</dbReference>
<evidence type="ECO:0000313" key="2">
    <source>
        <dbReference type="EMBL" id="ATJ91857.1"/>
    </source>
</evidence>
<dbReference type="PROSITE" id="PS51471">
    <property type="entry name" value="FE2OG_OXY"/>
    <property type="match status" value="1"/>
</dbReference>
<proteinExistence type="predicted"/>
<reference evidence="2 3" key="1">
    <citation type="submission" date="2017-08" db="EMBL/GenBank/DDBJ databases">
        <title>Complete Genome Sequence of Acetobacter tropicalis Oregon-R-modENCODE STRAIN BDGP1, an acetic acid bacterium isolated from Drosophila melanogaster gut.</title>
        <authorList>
            <person name="Wan K.H."/>
            <person name="Yu C."/>
            <person name="Park S."/>
            <person name="Hammonds A.S."/>
            <person name="Booth B.W."/>
            <person name="Celniker S.E."/>
        </authorList>
    </citation>
    <scope>NUCLEOTIDE SEQUENCE [LARGE SCALE GENOMIC DNA]</scope>
    <source>
        <strain evidence="2 3">BDGP1</strain>
    </source>
</reference>
<dbReference type="InterPro" id="IPR005123">
    <property type="entry name" value="Oxoglu/Fe-dep_dioxygenase_dom"/>
</dbReference>
<dbReference type="KEGG" id="ato:CIW82_15390"/>
<dbReference type="InterPro" id="IPR032854">
    <property type="entry name" value="ALKBH3"/>
</dbReference>
<dbReference type="InterPro" id="IPR027450">
    <property type="entry name" value="AlkB-like"/>
</dbReference>
<protein>
    <submittedName>
        <fullName evidence="2">Alpha-ketoglutarate-dependent dioxygenase AlkB</fullName>
    </submittedName>
</protein>
<dbReference type="EMBL" id="CP022699">
    <property type="protein sequence ID" value="ATJ91857.1"/>
    <property type="molecule type" value="Genomic_DNA"/>
</dbReference>
<dbReference type="GO" id="GO:0006307">
    <property type="term" value="P:DNA alkylation repair"/>
    <property type="evidence" value="ECO:0007669"/>
    <property type="project" value="InterPro"/>
</dbReference>
<dbReference type="GO" id="GO:0051213">
    <property type="term" value="F:dioxygenase activity"/>
    <property type="evidence" value="ECO:0007669"/>
    <property type="project" value="UniProtKB-KW"/>
</dbReference>
<keyword evidence="2" id="KW-0223">Dioxygenase</keyword>
<organism evidence="2 3">
    <name type="scientific">Acetobacter tropicalis</name>
    <dbReference type="NCBI Taxonomy" id="104102"/>
    <lineage>
        <taxon>Bacteria</taxon>
        <taxon>Pseudomonadati</taxon>
        <taxon>Pseudomonadota</taxon>
        <taxon>Alphaproteobacteria</taxon>
        <taxon>Acetobacterales</taxon>
        <taxon>Acetobacteraceae</taxon>
        <taxon>Acetobacter</taxon>
    </lineage>
</organism>
<dbReference type="InterPro" id="IPR037151">
    <property type="entry name" value="AlkB-like_sf"/>
</dbReference>